<dbReference type="EMBL" id="AAZO01007315">
    <property type="status" value="NOT_ANNOTATED_CDS"/>
    <property type="molecule type" value="Genomic_DNA"/>
</dbReference>
<evidence type="ECO:0000313" key="1">
    <source>
        <dbReference type="EnsemblMetazoa" id="PHUM599800-PA"/>
    </source>
</evidence>
<reference evidence="1" key="1">
    <citation type="submission" date="2020-05" db="UniProtKB">
        <authorList>
            <consortium name="EnsemblMetazoa"/>
        </authorList>
    </citation>
    <scope>IDENTIFICATION</scope>
    <source>
        <strain evidence="1">USDA</strain>
    </source>
</reference>
<dbReference type="EnsemblMetazoa" id="PHUM599800-RA">
    <property type="protein sequence ID" value="PHUM599800-PA"/>
    <property type="gene ID" value="PHUM599800"/>
</dbReference>
<protein>
    <submittedName>
        <fullName evidence="1">Uncharacterized protein</fullName>
    </submittedName>
</protein>
<sequence length="134" mass="14908">MICTNDENDVQQKMFCYCDPYHLWNSTIQSCLEIGNISQMAGNFREVYNVTGLLEKSAQKVFLGIVISGLISVSLLLSFIGICSVYGCCDKHKKGRYGEDDMGNNQVNEVAIIGLPEGTYEQIDIDTDFSAMDI</sequence>
<name>A0A1S4N1D2_PEDHC</name>
<proteinExistence type="predicted"/>
<keyword evidence="2" id="KW-1185">Reference proteome</keyword>
<dbReference type="VEuPathDB" id="VectorBase:PHUM599800"/>
<dbReference type="Proteomes" id="UP000009046">
    <property type="component" value="Unassembled WGS sequence"/>
</dbReference>
<evidence type="ECO:0000313" key="2">
    <source>
        <dbReference type="Proteomes" id="UP000009046"/>
    </source>
</evidence>
<dbReference type="InParanoid" id="A0A1S4N1D2"/>
<organism evidence="1 2">
    <name type="scientific">Pediculus humanus subsp. corporis</name>
    <name type="common">Body louse</name>
    <dbReference type="NCBI Taxonomy" id="121224"/>
    <lineage>
        <taxon>Eukaryota</taxon>
        <taxon>Metazoa</taxon>
        <taxon>Ecdysozoa</taxon>
        <taxon>Arthropoda</taxon>
        <taxon>Hexapoda</taxon>
        <taxon>Insecta</taxon>
        <taxon>Pterygota</taxon>
        <taxon>Neoptera</taxon>
        <taxon>Paraneoptera</taxon>
        <taxon>Psocodea</taxon>
        <taxon>Troctomorpha</taxon>
        <taxon>Phthiraptera</taxon>
        <taxon>Anoplura</taxon>
        <taxon>Pediculidae</taxon>
        <taxon>Pediculus</taxon>
    </lineage>
</organism>
<accession>A0A1S4N1D2</accession>
<dbReference type="AlphaFoldDB" id="A0A1S4N1D2"/>